<dbReference type="Proteomes" id="UP000431401">
    <property type="component" value="Unassembled WGS sequence"/>
</dbReference>
<proteinExistence type="predicted"/>
<name>A0A7K0DTQ9_9NOCA</name>
<dbReference type="InterPro" id="IPR012467">
    <property type="entry name" value="DUF1684"/>
</dbReference>
<evidence type="ECO:0000313" key="1">
    <source>
        <dbReference type="EMBL" id="MQY28732.1"/>
    </source>
</evidence>
<dbReference type="RefSeq" id="WP_319943311.1">
    <property type="nucleotide sequence ID" value="NZ_WEGI01000009.1"/>
</dbReference>
<reference evidence="1 2" key="1">
    <citation type="submission" date="2019-10" db="EMBL/GenBank/DDBJ databases">
        <title>Nocardia macrotermitis sp. nov. and Nocardia aurantia sp. nov., isolated from the gut of fungus growing-termite Macrotermes natalensis.</title>
        <authorList>
            <person name="Benndorf R."/>
            <person name="Schwitalla J."/>
            <person name="Martin K."/>
            <person name="De Beer W."/>
            <person name="Kaster A.-K."/>
            <person name="Vollmers J."/>
            <person name="Poulsen M."/>
            <person name="Beemelmanns C."/>
        </authorList>
    </citation>
    <scope>NUCLEOTIDE SEQUENCE [LARGE SCALE GENOMIC DNA]</scope>
    <source>
        <strain evidence="1 2">RB56</strain>
    </source>
</reference>
<evidence type="ECO:0008006" key="3">
    <source>
        <dbReference type="Google" id="ProtNLM"/>
    </source>
</evidence>
<sequence>MTATTDTWLADLEDWHDRRTAQATAEHGIAALIGTHWLDATPEPIDGLPGDWAAVDGRILGTAPGLHVDLSPGDRYELGDRVLVALARAGRLALRIFDPAAPTRTTLERIESFDPDPAWVLTGTAEIAETDTYSLKLDHIDGFVSDNTGVRVRLPIGGTEHVFHAAAAADGSLQITFSDTTVGDETQNFRFLTVPAPDAEGRVIADFNRAYLPPCTFTDHYLCPLPPAENRLNLPVRVGESRLRRVG</sequence>
<comment type="caution">
    <text evidence="1">The sequence shown here is derived from an EMBL/GenBank/DDBJ whole genome shotgun (WGS) entry which is preliminary data.</text>
</comment>
<organism evidence="1 2">
    <name type="scientific">Nocardia aurantia</name>
    <dbReference type="NCBI Taxonomy" id="2585199"/>
    <lineage>
        <taxon>Bacteria</taxon>
        <taxon>Bacillati</taxon>
        <taxon>Actinomycetota</taxon>
        <taxon>Actinomycetes</taxon>
        <taxon>Mycobacteriales</taxon>
        <taxon>Nocardiaceae</taxon>
        <taxon>Nocardia</taxon>
    </lineage>
</organism>
<dbReference type="PANTHER" id="PTHR41913">
    <property type="entry name" value="DUF1684 DOMAIN-CONTAINING PROTEIN"/>
    <property type="match status" value="1"/>
</dbReference>
<dbReference type="EMBL" id="WEGI01000009">
    <property type="protein sequence ID" value="MQY28732.1"/>
    <property type="molecule type" value="Genomic_DNA"/>
</dbReference>
<keyword evidence="2" id="KW-1185">Reference proteome</keyword>
<protein>
    <recommendedName>
        <fullName evidence="3">DUF1684 domain-containing protein</fullName>
    </recommendedName>
</protein>
<dbReference type="PANTHER" id="PTHR41913:SF1">
    <property type="entry name" value="DUF1684 DOMAIN-CONTAINING PROTEIN"/>
    <property type="match status" value="1"/>
</dbReference>
<dbReference type="Pfam" id="PF07920">
    <property type="entry name" value="DUF1684"/>
    <property type="match status" value="1"/>
</dbReference>
<dbReference type="AlphaFoldDB" id="A0A7K0DTQ9"/>
<evidence type="ECO:0000313" key="2">
    <source>
        <dbReference type="Proteomes" id="UP000431401"/>
    </source>
</evidence>
<accession>A0A7K0DTQ9</accession>
<gene>
    <name evidence="1" type="ORF">NRB56_43160</name>
</gene>